<feature type="repeat" description="WD" evidence="3">
    <location>
        <begin position="52"/>
        <end position="84"/>
    </location>
</feature>
<organism evidence="4 5">
    <name type="scientific">Limnoglobus roseus</name>
    <dbReference type="NCBI Taxonomy" id="2598579"/>
    <lineage>
        <taxon>Bacteria</taxon>
        <taxon>Pseudomonadati</taxon>
        <taxon>Planctomycetota</taxon>
        <taxon>Planctomycetia</taxon>
        <taxon>Gemmatales</taxon>
        <taxon>Gemmataceae</taxon>
        <taxon>Limnoglobus</taxon>
    </lineage>
</organism>
<keyword evidence="1 3" id="KW-0853">WD repeat</keyword>
<dbReference type="SUPFAM" id="SSF50978">
    <property type="entry name" value="WD40 repeat-like"/>
    <property type="match status" value="1"/>
</dbReference>
<dbReference type="PRINTS" id="PR00319">
    <property type="entry name" value="GPROTEINB"/>
</dbReference>
<evidence type="ECO:0000313" key="5">
    <source>
        <dbReference type="Proteomes" id="UP000324974"/>
    </source>
</evidence>
<dbReference type="InterPro" id="IPR001680">
    <property type="entry name" value="WD40_rpt"/>
</dbReference>
<dbReference type="AlphaFoldDB" id="A0A5C1A644"/>
<dbReference type="InterPro" id="IPR001632">
    <property type="entry name" value="WD40_G-protein_beta-like"/>
</dbReference>
<gene>
    <name evidence="4" type="ORF">PX52LOC_00313</name>
</gene>
<dbReference type="EMBL" id="CP042425">
    <property type="protein sequence ID" value="QEL13456.1"/>
    <property type="molecule type" value="Genomic_DNA"/>
</dbReference>
<dbReference type="Gene3D" id="2.130.10.10">
    <property type="entry name" value="YVTN repeat-like/Quinoprotein amine dehydrogenase"/>
    <property type="match status" value="1"/>
</dbReference>
<dbReference type="PANTHER" id="PTHR19879">
    <property type="entry name" value="TRANSCRIPTION INITIATION FACTOR TFIID"/>
    <property type="match status" value="1"/>
</dbReference>
<feature type="repeat" description="WD" evidence="3">
    <location>
        <begin position="10"/>
        <end position="51"/>
    </location>
</feature>
<keyword evidence="2" id="KW-0677">Repeat</keyword>
<evidence type="ECO:0000256" key="2">
    <source>
        <dbReference type="ARBA" id="ARBA00022737"/>
    </source>
</evidence>
<dbReference type="PROSITE" id="PS50294">
    <property type="entry name" value="WD_REPEATS_REGION"/>
    <property type="match status" value="2"/>
</dbReference>
<dbReference type="Pfam" id="PF00400">
    <property type="entry name" value="WD40"/>
    <property type="match status" value="2"/>
</dbReference>
<protein>
    <submittedName>
        <fullName evidence="4">WD40 repeat domain-containing protein</fullName>
    </submittedName>
</protein>
<accession>A0A5C1A644</accession>
<reference evidence="5" key="1">
    <citation type="submission" date="2019-08" db="EMBL/GenBank/DDBJ databases">
        <title>Limnoglobus roseus gen. nov., sp. nov., a novel freshwater planctomycete with a giant genome from the family Gemmataceae.</title>
        <authorList>
            <person name="Kulichevskaya I.S."/>
            <person name="Naumoff D.G."/>
            <person name="Miroshnikov K."/>
            <person name="Ivanova A."/>
            <person name="Philippov D.A."/>
            <person name="Hakobyan A."/>
            <person name="Rijpstra I.C."/>
            <person name="Sinninghe Damste J.S."/>
            <person name="Liesack W."/>
            <person name="Dedysh S.N."/>
        </authorList>
    </citation>
    <scope>NUCLEOTIDE SEQUENCE [LARGE SCALE GENOMIC DNA]</scope>
    <source>
        <strain evidence="5">PX52</strain>
    </source>
</reference>
<name>A0A5C1A644_9BACT</name>
<evidence type="ECO:0000256" key="3">
    <source>
        <dbReference type="PROSITE-ProRule" id="PRU00221"/>
    </source>
</evidence>
<dbReference type="PROSITE" id="PS00678">
    <property type="entry name" value="WD_REPEATS_1"/>
    <property type="match status" value="1"/>
</dbReference>
<dbReference type="Proteomes" id="UP000324974">
    <property type="component" value="Chromosome"/>
</dbReference>
<dbReference type="InterPro" id="IPR015943">
    <property type="entry name" value="WD40/YVTN_repeat-like_dom_sf"/>
</dbReference>
<dbReference type="RefSeq" id="WP_390637605.1">
    <property type="nucleotide sequence ID" value="NZ_CP042425.1"/>
</dbReference>
<proteinExistence type="predicted"/>
<dbReference type="PANTHER" id="PTHR19879:SF9">
    <property type="entry name" value="TRANSCRIPTION INITIATION FACTOR TFIID SUBUNIT 5"/>
    <property type="match status" value="1"/>
</dbReference>
<keyword evidence="5" id="KW-1185">Reference proteome</keyword>
<sequence>MKSGTEIFVLNGHTDSVTAVAFSPDGSRIVTGSEDKTARVWDAKTGTELLALMGHSEELFSVAFSPDGSRVATGSRDGTARIWDATPINRDVLPKPAAK</sequence>
<dbReference type="InterPro" id="IPR036322">
    <property type="entry name" value="WD40_repeat_dom_sf"/>
</dbReference>
<dbReference type="SMART" id="SM00320">
    <property type="entry name" value="WD40"/>
    <property type="match status" value="2"/>
</dbReference>
<dbReference type="KEGG" id="lrs:PX52LOC_00313"/>
<evidence type="ECO:0000256" key="1">
    <source>
        <dbReference type="ARBA" id="ARBA00022574"/>
    </source>
</evidence>
<dbReference type="InterPro" id="IPR019775">
    <property type="entry name" value="WD40_repeat_CS"/>
</dbReference>
<evidence type="ECO:0000313" key="4">
    <source>
        <dbReference type="EMBL" id="QEL13456.1"/>
    </source>
</evidence>
<dbReference type="PROSITE" id="PS50082">
    <property type="entry name" value="WD_REPEATS_2"/>
    <property type="match status" value="2"/>
</dbReference>